<gene>
    <name evidence="1" type="ORF">ADK75_13185</name>
</gene>
<dbReference type="RefSeq" id="WP_053170606.1">
    <property type="nucleotide sequence ID" value="NZ_LGUV01000122.1"/>
</dbReference>
<dbReference type="OrthoDB" id="3391948at2"/>
<comment type="caution">
    <text evidence="1">The sequence shown here is derived from an EMBL/GenBank/DDBJ whole genome shotgun (WGS) entry which is preliminary data.</text>
</comment>
<evidence type="ECO:0000313" key="2">
    <source>
        <dbReference type="Proteomes" id="UP000037084"/>
    </source>
</evidence>
<sequence length="170" mass="18420">MNEIDRAPIEDTYFGAITVRLNGQDRLEVDGEAIPRVTLERDPAAEADPQIAIGTRDPAHLTMRLDGAPVGLLPAKGRLTRHSYRVDVEYDGASYRLVPDSVPSSRLTRDGTHLGDFSSDGDETVIAEWREDLELRPADAAIGYALAAAFGTGAQPMWMMIVDGVTSALP</sequence>
<organism evidence="1 2">
    <name type="scientific">Streptomyces virginiae</name>
    <name type="common">Streptomyces cinnamonensis</name>
    <dbReference type="NCBI Taxonomy" id="1961"/>
    <lineage>
        <taxon>Bacteria</taxon>
        <taxon>Bacillati</taxon>
        <taxon>Actinomycetota</taxon>
        <taxon>Actinomycetes</taxon>
        <taxon>Kitasatosporales</taxon>
        <taxon>Streptomycetaceae</taxon>
        <taxon>Streptomyces</taxon>
    </lineage>
</organism>
<name>A0A0L8MWV3_STRVG</name>
<dbReference type="AlphaFoldDB" id="A0A0L8MWV3"/>
<evidence type="ECO:0000313" key="1">
    <source>
        <dbReference type="EMBL" id="KOG54882.1"/>
    </source>
</evidence>
<proteinExistence type="predicted"/>
<protein>
    <submittedName>
        <fullName evidence="1">Uncharacterized protein</fullName>
    </submittedName>
</protein>
<dbReference type="EMBL" id="LGUV01000122">
    <property type="protein sequence ID" value="KOG54882.1"/>
    <property type="molecule type" value="Genomic_DNA"/>
</dbReference>
<accession>A0A0L8MWV3</accession>
<dbReference type="PATRIC" id="fig|1961.12.peg.3039"/>
<reference evidence="2" key="1">
    <citation type="submission" date="2015-07" db="EMBL/GenBank/DDBJ databases">
        <authorList>
            <consortium name="Consortium for Microbial Forensics and Genomics (microFORGE)"/>
            <person name="Knight B.M."/>
            <person name="Roberts D.P."/>
            <person name="Lin D."/>
            <person name="Hari K."/>
            <person name="Fletcher J."/>
            <person name="Melcher U."/>
            <person name="Blagden T."/>
            <person name="Winegar R.A."/>
        </authorList>
    </citation>
    <scope>NUCLEOTIDE SEQUENCE [LARGE SCALE GENOMIC DNA]</scope>
    <source>
        <strain evidence="2">NRRL B-1447</strain>
    </source>
</reference>
<dbReference type="Proteomes" id="UP000037084">
    <property type="component" value="Unassembled WGS sequence"/>
</dbReference>